<organism evidence="1 2">
    <name type="scientific">Ramlibacter aquaticus</name>
    <dbReference type="NCBI Taxonomy" id="2780094"/>
    <lineage>
        <taxon>Bacteria</taxon>
        <taxon>Pseudomonadati</taxon>
        <taxon>Pseudomonadota</taxon>
        <taxon>Betaproteobacteria</taxon>
        <taxon>Burkholderiales</taxon>
        <taxon>Comamonadaceae</taxon>
        <taxon>Ramlibacter</taxon>
    </lineage>
</organism>
<keyword evidence="1" id="KW-0540">Nuclease</keyword>
<gene>
    <name evidence="1" type="ORF">IM725_19910</name>
</gene>
<dbReference type="Proteomes" id="UP000715965">
    <property type="component" value="Unassembled WGS sequence"/>
</dbReference>
<keyword evidence="1" id="KW-0378">Hydrolase</keyword>
<evidence type="ECO:0000313" key="2">
    <source>
        <dbReference type="Proteomes" id="UP000715965"/>
    </source>
</evidence>
<comment type="caution">
    <text evidence="1">The sequence shown here is derived from an EMBL/GenBank/DDBJ whole genome shotgun (WGS) entry which is preliminary data.</text>
</comment>
<evidence type="ECO:0000313" key="1">
    <source>
        <dbReference type="EMBL" id="MBE7942837.1"/>
    </source>
</evidence>
<proteinExistence type="predicted"/>
<dbReference type="GO" id="GO:0004519">
    <property type="term" value="F:endonuclease activity"/>
    <property type="evidence" value="ECO:0007669"/>
    <property type="project" value="UniProtKB-KW"/>
</dbReference>
<keyword evidence="2" id="KW-1185">Reference proteome</keyword>
<sequence>MARPEPQAPAEPICPLCLRPVPPAEQDAHHWVPRSRGGRETAILHRICHRQVHALLDEDALARQYHSAQALLGHPQVAAFARWVSSKPPHFHERTRKSRALRRG</sequence>
<reference evidence="1 2" key="1">
    <citation type="submission" date="2020-10" db="EMBL/GenBank/DDBJ databases">
        <title>Draft genome of Ramlibacter aquaticus LMG 30558.</title>
        <authorList>
            <person name="Props R."/>
        </authorList>
    </citation>
    <scope>NUCLEOTIDE SEQUENCE [LARGE SCALE GENOMIC DNA]</scope>
    <source>
        <strain evidence="1 2">LMG 30558</strain>
    </source>
</reference>
<dbReference type="PANTHER" id="PTHR37827:SF1">
    <property type="entry name" value="HNH DOMAIN-CONTAINING PROTEIN"/>
    <property type="match status" value="1"/>
</dbReference>
<name>A0ABR9SKH9_9BURK</name>
<dbReference type="EMBL" id="JADDOJ010000161">
    <property type="protein sequence ID" value="MBE7942837.1"/>
    <property type="molecule type" value="Genomic_DNA"/>
</dbReference>
<protein>
    <submittedName>
        <fullName evidence="1">HNH endonuclease</fullName>
    </submittedName>
</protein>
<dbReference type="PANTHER" id="PTHR37827">
    <property type="entry name" value="TUDOR DOMAIN-CONTAINING PROTEIN"/>
    <property type="match status" value="1"/>
</dbReference>
<accession>A0ABR9SKH9</accession>
<keyword evidence="1" id="KW-0255">Endonuclease</keyword>
<dbReference type="Gene3D" id="1.10.30.50">
    <property type="match status" value="1"/>
</dbReference>